<evidence type="ECO:0000313" key="2">
    <source>
        <dbReference type="Proteomes" id="UP000297447"/>
    </source>
</evidence>
<sequence length="154" mass="16040">MTHLDPDTAIALQRLAALNADEGADPLEVLRGIRALQNALETDAATLASVRAAVTAGAGWDDVAEAAGLKAAAARWRWLGTDAEIAARLAAGRKRSARPSSVPTDLPGLSVAEAAARLGVTASAIYLQVSRGTLESREVTLPDGRTYKRVFPPS</sequence>
<evidence type="ECO:0000313" key="1">
    <source>
        <dbReference type="EMBL" id="TFD55104.1"/>
    </source>
</evidence>
<dbReference type="RefSeq" id="WP_134517790.1">
    <property type="nucleotide sequence ID" value="NZ_SOHE01000013.1"/>
</dbReference>
<keyword evidence="2" id="KW-1185">Reference proteome</keyword>
<organism evidence="1 2">
    <name type="scientific">Cryobacterium frigoriphilum</name>
    <dbReference type="NCBI Taxonomy" id="1259150"/>
    <lineage>
        <taxon>Bacteria</taxon>
        <taxon>Bacillati</taxon>
        <taxon>Actinomycetota</taxon>
        <taxon>Actinomycetes</taxon>
        <taxon>Micrococcales</taxon>
        <taxon>Microbacteriaceae</taxon>
        <taxon>Cryobacterium</taxon>
    </lineage>
</organism>
<dbReference type="Proteomes" id="UP000297447">
    <property type="component" value="Unassembled WGS sequence"/>
</dbReference>
<name>A0A4R9AAS6_9MICO</name>
<dbReference type="EMBL" id="SOHE01000013">
    <property type="protein sequence ID" value="TFD55104.1"/>
    <property type="molecule type" value="Genomic_DNA"/>
</dbReference>
<dbReference type="OrthoDB" id="5123488at2"/>
<dbReference type="AlphaFoldDB" id="A0A4R9AAS6"/>
<proteinExistence type="predicted"/>
<protein>
    <submittedName>
        <fullName evidence="1">Uncharacterized protein</fullName>
    </submittedName>
</protein>
<gene>
    <name evidence="1" type="ORF">E3T55_01365</name>
</gene>
<reference evidence="1 2" key="1">
    <citation type="submission" date="2019-03" db="EMBL/GenBank/DDBJ databases">
        <title>Genomics of glacier-inhabiting Cryobacterium strains.</title>
        <authorList>
            <person name="Liu Q."/>
            <person name="Xin Y.-H."/>
        </authorList>
    </citation>
    <scope>NUCLEOTIDE SEQUENCE [LARGE SCALE GENOMIC DNA]</scope>
    <source>
        <strain evidence="1 2">Hh14</strain>
    </source>
</reference>
<accession>A0A4R9AAS6</accession>
<comment type="caution">
    <text evidence="1">The sequence shown here is derived from an EMBL/GenBank/DDBJ whole genome shotgun (WGS) entry which is preliminary data.</text>
</comment>